<dbReference type="EMBL" id="JBDFQZ010000011">
    <property type="protein sequence ID" value="KAK9678728.1"/>
    <property type="molecule type" value="Genomic_DNA"/>
</dbReference>
<protein>
    <submittedName>
        <fullName evidence="1">Uncharacterized protein</fullName>
    </submittedName>
</protein>
<dbReference type="InterPro" id="IPR035441">
    <property type="entry name" value="TFIIS/LEDGF_dom_sf"/>
</dbReference>
<gene>
    <name evidence="1" type="ORF">RND81_11G229700</name>
</gene>
<sequence length="201" mass="23391">MAIFEIACEEDIILNKESKPCINKLKFLQLLIQILSKKYLQKVFINHGIFTLLKNWLEFLPDGSLPNFNVRQTILEILTHKSRDIYNISTRFEDARSTHNETINKRPCIRKPIKKAPVAKDDDFELEIYEFSSGHKKRSNSYFKSRAQIPEATSMTFVVSPPSKVDKNQSVAENKHHNNIVKTLRKMKTAKHARQIAKFAY</sequence>
<comment type="caution">
    <text evidence="1">The sequence shown here is derived from an EMBL/GenBank/DDBJ whole genome shotgun (WGS) entry which is preliminary data.</text>
</comment>
<keyword evidence="2" id="KW-1185">Reference proteome</keyword>
<dbReference type="GO" id="GO:0032784">
    <property type="term" value="P:regulation of DNA-templated transcription elongation"/>
    <property type="evidence" value="ECO:0007669"/>
    <property type="project" value="InterPro"/>
</dbReference>
<evidence type="ECO:0000313" key="2">
    <source>
        <dbReference type="Proteomes" id="UP001443914"/>
    </source>
</evidence>
<dbReference type="Proteomes" id="UP001443914">
    <property type="component" value="Unassembled WGS sequence"/>
</dbReference>
<dbReference type="PANTHER" id="PTHR47350:SF4">
    <property type="entry name" value="PROTEIN IWS1 HOMOLOG 1"/>
    <property type="match status" value="1"/>
</dbReference>
<dbReference type="PANTHER" id="PTHR47350">
    <property type="entry name" value="PROTEIN IWS1 HOMOLOG 1"/>
    <property type="match status" value="1"/>
</dbReference>
<dbReference type="GO" id="GO:0009742">
    <property type="term" value="P:brassinosteroid mediated signaling pathway"/>
    <property type="evidence" value="ECO:0007669"/>
    <property type="project" value="InterPro"/>
</dbReference>
<evidence type="ECO:0000313" key="1">
    <source>
        <dbReference type="EMBL" id="KAK9678728.1"/>
    </source>
</evidence>
<accession>A0AAW1HQT6</accession>
<organism evidence="1 2">
    <name type="scientific">Saponaria officinalis</name>
    <name type="common">Common soapwort</name>
    <name type="synonym">Lychnis saponaria</name>
    <dbReference type="NCBI Taxonomy" id="3572"/>
    <lineage>
        <taxon>Eukaryota</taxon>
        <taxon>Viridiplantae</taxon>
        <taxon>Streptophyta</taxon>
        <taxon>Embryophyta</taxon>
        <taxon>Tracheophyta</taxon>
        <taxon>Spermatophyta</taxon>
        <taxon>Magnoliopsida</taxon>
        <taxon>eudicotyledons</taxon>
        <taxon>Gunneridae</taxon>
        <taxon>Pentapetalae</taxon>
        <taxon>Caryophyllales</taxon>
        <taxon>Caryophyllaceae</taxon>
        <taxon>Caryophylleae</taxon>
        <taxon>Saponaria</taxon>
    </lineage>
</organism>
<dbReference type="InterPro" id="IPR044204">
    <property type="entry name" value="IWS1/2"/>
</dbReference>
<reference evidence="1" key="1">
    <citation type="submission" date="2024-03" db="EMBL/GenBank/DDBJ databases">
        <title>WGS assembly of Saponaria officinalis var. Norfolk2.</title>
        <authorList>
            <person name="Jenkins J."/>
            <person name="Shu S."/>
            <person name="Grimwood J."/>
            <person name="Barry K."/>
            <person name="Goodstein D."/>
            <person name="Schmutz J."/>
            <person name="Leebens-Mack J."/>
            <person name="Osbourn A."/>
        </authorList>
    </citation>
    <scope>NUCLEOTIDE SEQUENCE [LARGE SCALE GENOMIC DNA]</scope>
    <source>
        <strain evidence="1">JIC</strain>
    </source>
</reference>
<dbReference type="AlphaFoldDB" id="A0AAW1HQT6"/>
<name>A0AAW1HQT6_SAPOF</name>
<dbReference type="Gene3D" id="1.20.930.10">
    <property type="entry name" value="Conserved domain common to transcription factors TFIIS, elongin A, CRSP70"/>
    <property type="match status" value="1"/>
</dbReference>
<proteinExistence type="predicted"/>